<name>A0A1A9HYJ5_9CHLA</name>
<protein>
    <submittedName>
        <fullName evidence="1">Uncharacterized protein</fullName>
    </submittedName>
</protein>
<proteinExistence type="predicted"/>
<accession>A0A1A9HYJ5</accession>
<evidence type="ECO:0000313" key="2">
    <source>
        <dbReference type="Proteomes" id="UP000078162"/>
    </source>
</evidence>
<sequence length="40" mass="4843">MCFLYVEESAFTETSLCYKNAWMCFPYSKNLWSSFTPLFR</sequence>
<keyword evidence="2" id="KW-1185">Reference proteome</keyword>
<gene>
    <name evidence="1" type="ORF">Cs308_0826</name>
</gene>
<dbReference type="AlphaFoldDB" id="A0A1A9HYJ5"/>
<dbReference type="STRING" id="1806891.Cs308_0826"/>
<dbReference type="Proteomes" id="UP000078162">
    <property type="component" value="Chromosome"/>
</dbReference>
<organism evidence="1 2">
    <name type="scientific">Candidatus Chlamydia sanziniae</name>
    <dbReference type="NCBI Taxonomy" id="1806891"/>
    <lineage>
        <taxon>Bacteria</taxon>
        <taxon>Pseudomonadati</taxon>
        <taxon>Chlamydiota</taxon>
        <taxon>Chlamydiia</taxon>
        <taxon>Chlamydiales</taxon>
        <taxon>Chlamydiaceae</taxon>
        <taxon>Chlamydia/Chlamydophila group</taxon>
        <taxon>Chlamydia</taxon>
    </lineage>
</organism>
<evidence type="ECO:0000313" key="1">
    <source>
        <dbReference type="EMBL" id="ANH78996.1"/>
    </source>
</evidence>
<dbReference type="EMBL" id="CP014639">
    <property type="protein sequence ID" value="ANH78996.1"/>
    <property type="molecule type" value="Genomic_DNA"/>
</dbReference>
<dbReference type="PATRIC" id="fig|1806891.3.peg.819"/>
<reference evidence="2" key="1">
    <citation type="submission" date="2016-03" db="EMBL/GenBank/DDBJ databases">
        <title>Culture-independent genomics supports pathogen discovery for uncultivable bacteria within the genus Chlamydia.</title>
        <authorList>
            <person name="Taylor-Brown A."/>
            <person name="Bachmann N.L."/>
            <person name="Borel N."/>
            <person name="Polkinghorne A."/>
        </authorList>
    </citation>
    <scope>NUCLEOTIDE SEQUENCE [LARGE SCALE GENOMIC DNA]</scope>
    <source>
        <strain evidence="2">2742-308</strain>
    </source>
</reference>
<dbReference type="KEGG" id="csaz:Cs308_0826"/>